<dbReference type="PRINTS" id="PR00344">
    <property type="entry name" value="BCTRLSENSOR"/>
</dbReference>
<dbReference type="InterPro" id="IPR036890">
    <property type="entry name" value="HATPase_C_sf"/>
</dbReference>
<evidence type="ECO:0000256" key="2">
    <source>
        <dbReference type="ARBA" id="ARBA00012438"/>
    </source>
</evidence>
<dbReference type="InterPro" id="IPR005467">
    <property type="entry name" value="His_kinase_dom"/>
</dbReference>
<sequence>MDGTKKFEASQSAEGRYRMLVEAVTDYAIYMLDPTGIVSSWNLGARRFKGYEESEIIGEHFSRFYTEEDRTSELPRRALETAAREGKFEAEGWRVRKDGSRFWAYVIIDPIKDSEGRIAGFAKVTRDLTERRAAEAELRRSQEQFRLLVQGVTDYAIYLLSPEGKVASWNAGAERIKGYKPEEIIGQHFSVFYTEDDRSAGLPKLALETARRDGRFEKEGLRVRKDGSQFWANVVLDAIRDEEGALIGFAKITRDVTERKKTEEKLERTREALVQAQKMEAIGHLTGGVAHDFNNLLMAIQGSLELMKRRLPGGDTQMHQFLDNALQGAQRGAALTQRMLAFARRQELKLQTINVTELVNGMTELLQSSLGSSVNIETHFSIGLPKISADANQLELAILNLTMNARDAMPKGGTIVISARERSVEDEPGLKPGRYVCLAVKDTGTGMDEETVRRATEPFYTTKGVGKGTGLGLPMVHGMTEQSGGKLYLKSKPGEGTTVELCLPVSASEEDEKERISPAAAPVVRKLRIVSVDDDPLVAFNTLAMLEELGHTVFAATSGAEALGLINEKGDIDLLITDQAMPGMTGSQLAEAVRSDRPNLPIIIATGYAELPEGPARALPRLAKPFFEQDLAEAIASVSKLSVTA</sequence>
<feature type="modified residue" description="4-aspartylphosphate" evidence="4">
    <location>
        <position position="578"/>
    </location>
</feature>
<dbReference type="InterPro" id="IPR004358">
    <property type="entry name" value="Sig_transdc_His_kin-like_C"/>
</dbReference>
<dbReference type="PANTHER" id="PTHR43065:SF49">
    <property type="entry name" value="HISTIDINE KINASE"/>
    <property type="match status" value="1"/>
</dbReference>
<dbReference type="PROSITE" id="PS50110">
    <property type="entry name" value="RESPONSE_REGULATORY"/>
    <property type="match status" value="1"/>
</dbReference>
<dbReference type="NCBIfam" id="TIGR00229">
    <property type="entry name" value="sensory_box"/>
    <property type="match status" value="2"/>
</dbReference>
<dbReference type="InterPro" id="IPR003594">
    <property type="entry name" value="HATPase_dom"/>
</dbReference>
<dbReference type="PANTHER" id="PTHR43065">
    <property type="entry name" value="SENSOR HISTIDINE KINASE"/>
    <property type="match status" value="1"/>
</dbReference>
<dbReference type="Pfam" id="PF00072">
    <property type="entry name" value="Response_reg"/>
    <property type="match status" value="1"/>
</dbReference>
<dbReference type="PROSITE" id="PS50112">
    <property type="entry name" value="PAS"/>
    <property type="match status" value="2"/>
</dbReference>
<dbReference type="Pfam" id="PF13426">
    <property type="entry name" value="PAS_9"/>
    <property type="match status" value="2"/>
</dbReference>
<name>A0ABV2RGU7_BRAJP</name>
<dbReference type="Pfam" id="PF00512">
    <property type="entry name" value="HisKA"/>
    <property type="match status" value="1"/>
</dbReference>
<proteinExistence type="predicted"/>
<feature type="domain" description="Histidine kinase" evidence="5">
    <location>
        <begin position="288"/>
        <end position="507"/>
    </location>
</feature>
<keyword evidence="3 4" id="KW-0597">Phosphoprotein</keyword>
<evidence type="ECO:0000259" key="7">
    <source>
        <dbReference type="PROSITE" id="PS50112"/>
    </source>
</evidence>
<dbReference type="Proteomes" id="UP001549291">
    <property type="component" value="Unassembled WGS sequence"/>
</dbReference>
<dbReference type="SMART" id="SM00448">
    <property type="entry name" value="REC"/>
    <property type="match status" value="1"/>
</dbReference>
<evidence type="ECO:0000259" key="6">
    <source>
        <dbReference type="PROSITE" id="PS50110"/>
    </source>
</evidence>
<comment type="catalytic activity">
    <reaction evidence="1">
        <text>ATP + protein L-histidine = ADP + protein N-phospho-L-histidine.</text>
        <dbReference type="EC" id="2.7.13.3"/>
    </reaction>
</comment>
<dbReference type="CDD" id="cd00130">
    <property type="entry name" value="PAS"/>
    <property type="match status" value="2"/>
</dbReference>
<feature type="domain" description="PAS" evidence="7">
    <location>
        <begin position="141"/>
        <end position="196"/>
    </location>
</feature>
<feature type="domain" description="PAS" evidence="7">
    <location>
        <begin position="13"/>
        <end position="86"/>
    </location>
</feature>
<evidence type="ECO:0000259" key="5">
    <source>
        <dbReference type="PROSITE" id="PS50109"/>
    </source>
</evidence>
<dbReference type="Gene3D" id="3.30.450.20">
    <property type="entry name" value="PAS domain"/>
    <property type="match status" value="2"/>
</dbReference>
<evidence type="ECO:0000313" key="10">
    <source>
        <dbReference type="Proteomes" id="UP001549291"/>
    </source>
</evidence>
<dbReference type="InterPro" id="IPR001789">
    <property type="entry name" value="Sig_transdc_resp-reg_receiver"/>
</dbReference>
<dbReference type="SMART" id="SM00388">
    <property type="entry name" value="HisKA"/>
    <property type="match status" value="1"/>
</dbReference>
<dbReference type="SUPFAM" id="SSF47384">
    <property type="entry name" value="Homodimeric domain of signal transducing histidine kinase"/>
    <property type="match status" value="1"/>
</dbReference>
<feature type="domain" description="PAC" evidence="8">
    <location>
        <begin position="88"/>
        <end position="140"/>
    </location>
</feature>
<protein>
    <recommendedName>
        <fullName evidence="2">histidine kinase</fullName>
        <ecNumber evidence="2">2.7.13.3</ecNumber>
    </recommendedName>
</protein>
<dbReference type="Pfam" id="PF02518">
    <property type="entry name" value="HATPase_c"/>
    <property type="match status" value="1"/>
</dbReference>
<dbReference type="InterPro" id="IPR000700">
    <property type="entry name" value="PAS-assoc_C"/>
</dbReference>
<dbReference type="InterPro" id="IPR011006">
    <property type="entry name" value="CheY-like_superfamily"/>
</dbReference>
<dbReference type="InterPro" id="IPR035965">
    <property type="entry name" value="PAS-like_dom_sf"/>
</dbReference>
<accession>A0ABV2RGU7</accession>
<organism evidence="9 10">
    <name type="scientific">Bradyrhizobium japonicum</name>
    <dbReference type="NCBI Taxonomy" id="375"/>
    <lineage>
        <taxon>Bacteria</taxon>
        <taxon>Pseudomonadati</taxon>
        <taxon>Pseudomonadota</taxon>
        <taxon>Alphaproteobacteria</taxon>
        <taxon>Hyphomicrobiales</taxon>
        <taxon>Nitrobacteraceae</taxon>
        <taxon>Bradyrhizobium</taxon>
    </lineage>
</organism>
<dbReference type="InterPro" id="IPR000014">
    <property type="entry name" value="PAS"/>
</dbReference>
<feature type="domain" description="Response regulatory" evidence="6">
    <location>
        <begin position="528"/>
        <end position="639"/>
    </location>
</feature>
<dbReference type="Gene3D" id="1.10.287.130">
    <property type="match status" value="1"/>
</dbReference>
<dbReference type="EMBL" id="JBEPTQ010000001">
    <property type="protein sequence ID" value="MET4716161.1"/>
    <property type="molecule type" value="Genomic_DNA"/>
</dbReference>
<dbReference type="InterPro" id="IPR036097">
    <property type="entry name" value="HisK_dim/P_sf"/>
</dbReference>
<dbReference type="Gene3D" id="3.30.565.10">
    <property type="entry name" value="Histidine kinase-like ATPase, C-terminal domain"/>
    <property type="match status" value="1"/>
</dbReference>
<dbReference type="SMART" id="SM00387">
    <property type="entry name" value="HATPase_c"/>
    <property type="match status" value="1"/>
</dbReference>
<dbReference type="SMART" id="SM00091">
    <property type="entry name" value="PAS"/>
    <property type="match status" value="2"/>
</dbReference>
<evidence type="ECO:0000313" key="9">
    <source>
        <dbReference type="EMBL" id="MET4716161.1"/>
    </source>
</evidence>
<evidence type="ECO:0000256" key="1">
    <source>
        <dbReference type="ARBA" id="ARBA00000085"/>
    </source>
</evidence>
<evidence type="ECO:0000256" key="3">
    <source>
        <dbReference type="ARBA" id="ARBA00022553"/>
    </source>
</evidence>
<feature type="domain" description="PAC" evidence="8">
    <location>
        <begin position="216"/>
        <end position="268"/>
    </location>
</feature>
<keyword evidence="10" id="KW-1185">Reference proteome</keyword>
<dbReference type="InterPro" id="IPR003661">
    <property type="entry name" value="HisK_dim/P_dom"/>
</dbReference>
<dbReference type="PROSITE" id="PS50109">
    <property type="entry name" value="HIS_KIN"/>
    <property type="match status" value="1"/>
</dbReference>
<dbReference type="EC" id="2.7.13.3" evidence="2"/>
<evidence type="ECO:0000256" key="4">
    <source>
        <dbReference type="PROSITE-ProRule" id="PRU00169"/>
    </source>
</evidence>
<gene>
    <name evidence="9" type="ORF">ABIF63_000264</name>
</gene>
<dbReference type="PROSITE" id="PS50113">
    <property type="entry name" value="PAC"/>
    <property type="match status" value="2"/>
</dbReference>
<dbReference type="SUPFAM" id="SSF55785">
    <property type="entry name" value="PYP-like sensor domain (PAS domain)"/>
    <property type="match status" value="2"/>
</dbReference>
<dbReference type="Gene3D" id="3.40.50.2300">
    <property type="match status" value="1"/>
</dbReference>
<dbReference type="SUPFAM" id="SSF55874">
    <property type="entry name" value="ATPase domain of HSP90 chaperone/DNA topoisomerase II/histidine kinase"/>
    <property type="match status" value="1"/>
</dbReference>
<dbReference type="SMART" id="SM00086">
    <property type="entry name" value="PAC"/>
    <property type="match status" value="2"/>
</dbReference>
<dbReference type="SUPFAM" id="SSF52172">
    <property type="entry name" value="CheY-like"/>
    <property type="match status" value="1"/>
</dbReference>
<reference evidence="9 10" key="1">
    <citation type="submission" date="2024-06" db="EMBL/GenBank/DDBJ databases">
        <title>Genomic Encyclopedia of Type Strains, Phase V (KMG-V): Genome sequencing to study the core and pangenomes of soil and plant-associated prokaryotes.</title>
        <authorList>
            <person name="Whitman W."/>
        </authorList>
    </citation>
    <scope>NUCLEOTIDE SEQUENCE [LARGE SCALE GENOMIC DNA]</scope>
    <source>
        <strain evidence="9 10">USDA 160</strain>
    </source>
</reference>
<evidence type="ECO:0000259" key="8">
    <source>
        <dbReference type="PROSITE" id="PS50113"/>
    </source>
</evidence>
<dbReference type="InterPro" id="IPR001610">
    <property type="entry name" value="PAC"/>
</dbReference>
<comment type="caution">
    <text evidence="9">The sequence shown here is derived from an EMBL/GenBank/DDBJ whole genome shotgun (WGS) entry which is preliminary data.</text>
</comment>
<dbReference type="CDD" id="cd00082">
    <property type="entry name" value="HisKA"/>
    <property type="match status" value="1"/>
</dbReference>